<evidence type="ECO:0000256" key="3">
    <source>
        <dbReference type="ARBA" id="ARBA00023163"/>
    </source>
</evidence>
<feature type="region of interest" description="Disordered" evidence="5">
    <location>
        <begin position="595"/>
        <end position="614"/>
    </location>
</feature>
<sequence>MTRRTISQLQKRLERLEGSSASQNPTSAVAKSLPASSDPLGFAPVLPTSGRAENTIGPVGTGSSESSWSSAESAPEGLPQPTVHVSNNENETVYGPSSNISFLQQVTLATDPRNPNGHGPATPGCKPDDSTPTVLGFSTTQPRAPEPLPESVMLPERWLADALTQSFWEFVHPVFPILHRPSFIASYQELWRPAQDRGRKRCFKDVVFHATLSIVLALGAQRTDQVSATEQADLAGRFYEQSVKIAPVDTLDHSSLQVVQLLLLRGVFLHYTQYADRCWNTTGLALRVAQGLGLHAQTERTTAINQLRREMRRRVWHCCLTLDRLTATTFGRPVLISRSYSVPAPAAIDDEYLSEATEGVQPPDRPSYLVFFNESLALFDVLNGILAKFYSDGDYALERRAESLNDMLQLSSKLDDLSSTFPEYLREDVDLTALDEELRGCLQMQSNILKSRVLWIRLLLLRPLLLAEARQGSRTREMIPGSSTLRESLAHSANTLCVATAHEVLKEMYEKLGSVRQNSPWHVLLFTFAAASTLVVATLCPKLHVSFETEPGKTSWDRALRIFDFHKTHVASADKGIEVLQRLRASVVAVLRRETPAGSASTEPRPEQGDSLLPFSSVPGLSQTPLAQDLTDFFDSDLLNESWFNMQGIDLSNWSTFQ</sequence>
<keyword evidence="3" id="KW-0804">Transcription</keyword>
<dbReference type="GO" id="GO:0005634">
    <property type="term" value="C:nucleus"/>
    <property type="evidence" value="ECO:0007669"/>
    <property type="project" value="TreeGrafter"/>
</dbReference>
<keyword evidence="4" id="KW-0539">Nucleus</keyword>
<keyword evidence="8" id="KW-1185">Reference proteome</keyword>
<dbReference type="PANTHER" id="PTHR47424">
    <property type="entry name" value="REGULATORY PROTEIN GAL4"/>
    <property type="match status" value="1"/>
</dbReference>
<feature type="compositionally biased region" description="Polar residues" evidence="5">
    <location>
        <begin position="19"/>
        <end position="29"/>
    </location>
</feature>
<dbReference type="STRING" id="708187.A0A1Q8RN00"/>
<dbReference type="CDD" id="cd12148">
    <property type="entry name" value="fungal_TF_MHR"/>
    <property type="match status" value="1"/>
</dbReference>
<feature type="region of interest" description="Disordered" evidence="5">
    <location>
        <begin position="112"/>
        <end position="133"/>
    </location>
</feature>
<dbReference type="GO" id="GO:0000981">
    <property type="term" value="F:DNA-binding transcription factor activity, RNA polymerase II-specific"/>
    <property type="evidence" value="ECO:0007669"/>
    <property type="project" value="TreeGrafter"/>
</dbReference>
<evidence type="ECO:0000256" key="4">
    <source>
        <dbReference type="ARBA" id="ARBA00023242"/>
    </source>
</evidence>
<feature type="compositionally biased region" description="Low complexity" evidence="5">
    <location>
        <begin position="63"/>
        <end position="74"/>
    </location>
</feature>
<keyword evidence="1" id="KW-0805">Transcription regulation</keyword>
<proteinExistence type="predicted"/>
<dbReference type="Proteomes" id="UP000186583">
    <property type="component" value="Unassembled WGS sequence"/>
</dbReference>
<accession>A0A1Q8RN00</accession>
<evidence type="ECO:0000256" key="5">
    <source>
        <dbReference type="SAM" id="MobiDB-lite"/>
    </source>
</evidence>
<evidence type="ECO:0000313" key="8">
    <source>
        <dbReference type="Proteomes" id="UP000186583"/>
    </source>
</evidence>
<evidence type="ECO:0000256" key="2">
    <source>
        <dbReference type="ARBA" id="ARBA00023125"/>
    </source>
</evidence>
<dbReference type="GO" id="GO:0006351">
    <property type="term" value="P:DNA-templated transcription"/>
    <property type="evidence" value="ECO:0007669"/>
    <property type="project" value="InterPro"/>
</dbReference>
<dbReference type="AlphaFoldDB" id="A0A1Q8RN00"/>
<dbReference type="InterPro" id="IPR051127">
    <property type="entry name" value="Fungal_SecMet_Regulators"/>
</dbReference>
<dbReference type="EMBL" id="MPGH01000156">
    <property type="protein sequence ID" value="OLN85697.1"/>
    <property type="molecule type" value="Genomic_DNA"/>
</dbReference>
<feature type="domain" description="Xylanolytic transcriptional activator regulatory" evidence="6">
    <location>
        <begin position="278"/>
        <end position="351"/>
    </location>
</feature>
<name>A0A1Q8RN00_9PEZI</name>
<dbReference type="PANTHER" id="PTHR47424:SF3">
    <property type="entry name" value="REGULATORY PROTEIN GAL4"/>
    <property type="match status" value="1"/>
</dbReference>
<dbReference type="InterPro" id="IPR007219">
    <property type="entry name" value="XnlR_reg_dom"/>
</dbReference>
<evidence type="ECO:0000313" key="7">
    <source>
        <dbReference type="EMBL" id="OLN85697.1"/>
    </source>
</evidence>
<evidence type="ECO:0000256" key="1">
    <source>
        <dbReference type="ARBA" id="ARBA00023015"/>
    </source>
</evidence>
<gene>
    <name evidence="7" type="ORF">CCHL11_08278</name>
</gene>
<dbReference type="GO" id="GO:0000978">
    <property type="term" value="F:RNA polymerase II cis-regulatory region sequence-specific DNA binding"/>
    <property type="evidence" value="ECO:0007669"/>
    <property type="project" value="TreeGrafter"/>
</dbReference>
<dbReference type="OrthoDB" id="424974at2759"/>
<feature type="region of interest" description="Disordered" evidence="5">
    <location>
        <begin position="14"/>
        <end position="91"/>
    </location>
</feature>
<protein>
    <submittedName>
        <fullName evidence="7">Putative transcriptional regulatory protein C1F7.11c 4</fullName>
    </submittedName>
</protein>
<comment type="caution">
    <text evidence="7">The sequence shown here is derived from an EMBL/GenBank/DDBJ whole genome shotgun (WGS) entry which is preliminary data.</text>
</comment>
<reference evidence="7 8" key="1">
    <citation type="submission" date="2016-11" db="EMBL/GenBank/DDBJ databases">
        <title>Draft Genome Assembly of Colletotrichum chlorophyti a pathogen of herbaceous plants.</title>
        <authorList>
            <person name="Gan P."/>
            <person name="Narusaka M."/>
            <person name="Tsushima A."/>
            <person name="Narusaka Y."/>
            <person name="Takano Y."/>
            <person name="Shirasu K."/>
        </authorList>
    </citation>
    <scope>NUCLEOTIDE SEQUENCE [LARGE SCALE GENOMIC DNA]</scope>
    <source>
        <strain evidence="7 8">NTL11</strain>
    </source>
</reference>
<dbReference type="GO" id="GO:0000435">
    <property type="term" value="P:positive regulation of transcription from RNA polymerase II promoter by galactose"/>
    <property type="evidence" value="ECO:0007669"/>
    <property type="project" value="TreeGrafter"/>
</dbReference>
<dbReference type="Pfam" id="PF04082">
    <property type="entry name" value="Fungal_trans"/>
    <property type="match status" value="1"/>
</dbReference>
<evidence type="ECO:0000259" key="6">
    <source>
        <dbReference type="SMART" id="SM00906"/>
    </source>
</evidence>
<keyword evidence="2" id="KW-0238">DNA-binding</keyword>
<dbReference type="SMART" id="SM00906">
    <property type="entry name" value="Fungal_trans"/>
    <property type="match status" value="1"/>
</dbReference>
<organism evidence="7 8">
    <name type="scientific">Colletotrichum chlorophyti</name>
    <dbReference type="NCBI Taxonomy" id="708187"/>
    <lineage>
        <taxon>Eukaryota</taxon>
        <taxon>Fungi</taxon>
        <taxon>Dikarya</taxon>
        <taxon>Ascomycota</taxon>
        <taxon>Pezizomycotina</taxon>
        <taxon>Sordariomycetes</taxon>
        <taxon>Hypocreomycetidae</taxon>
        <taxon>Glomerellales</taxon>
        <taxon>Glomerellaceae</taxon>
        <taxon>Colletotrichum</taxon>
    </lineage>
</organism>
<dbReference type="GO" id="GO:0008270">
    <property type="term" value="F:zinc ion binding"/>
    <property type="evidence" value="ECO:0007669"/>
    <property type="project" value="InterPro"/>
</dbReference>